<name>A0A6D2LN01_9BRAS</name>
<sequence length="158" mass="17898">MVCLASVYEKWLMMEDKSWHFEMDKGKGGEDWSTRLSAAAPKTARTDRPRNYHPTIDLCRTRHPSRLVHGRALVSTREASPRGRPIIVPRLCAVHNRTARTGKHRPVFVPTAHHDPCPTVRPGRHLPASGQNVQPISSARPNPTTEREFPPPRSTRSY</sequence>
<accession>A0A6D2LN01</accession>
<dbReference type="EMBL" id="CACVBM020001895">
    <property type="protein sequence ID" value="CAA7061734.1"/>
    <property type="molecule type" value="Genomic_DNA"/>
</dbReference>
<comment type="caution">
    <text evidence="2">The sequence shown here is derived from an EMBL/GenBank/DDBJ whole genome shotgun (WGS) entry which is preliminary data.</text>
</comment>
<organism evidence="2 3">
    <name type="scientific">Microthlaspi erraticum</name>
    <dbReference type="NCBI Taxonomy" id="1685480"/>
    <lineage>
        <taxon>Eukaryota</taxon>
        <taxon>Viridiplantae</taxon>
        <taxon>Streptophyta</taxon>
        <taxon>Embryophyta</taxon>
        <taxon>Tracheophyta</taxon>
        <taxon>Spermatophyta</taxon>
        <taxon>Magnoliopsida</taxon>
        <taxon>eudicotyledons</taxon>
        <taxon>Gunneridae</taxon>
        <taxon>Pentapetalae</taxon>
        <taxon>rosids</taxon>
        <taxon>malvids</taxon>
        <taxon>Brassicales</taxon>
        <taxon>Brassicaceae</taxon>
        <taxon>Coluteocarpeae</taxon>
        <taxon>Microthlaspi</taxon>
    </lineage>
</organism>
<proteinExistence type="predicted"/>
<gene>
    <name evidence="2" type="ORF">MERR_LOCUS48970</name>
</gene>
<evidence type="ECO:0000313" key="3">
    <source>
        <dbReference type="Proteomes" id="UP000467841"/>
    </source>
</evidence>
<reference evidence="2" key="1">
    <citation type="submission" date="2020-01" db="EMBL/GenBank/DDBJ databases">
        <authorList>
            <person name="Mishra B."/>
        </authorList>
    </citation>
    <scope>NUCLEOTIDE SEQUENCE [LARGE SCALE GENOMIC DNA]</scope>
</reference>
<dbReference type="AlphaFoldDB" id="A0A6D2LN01"/>
<feature type="region of interest" description="Disordered" evidence="1">
    <location>
        <begin position="107"/>
        <end position="158"/>
    </location>
</feature>
<evidence type="ECO:0000256" key="1">
    <source>
        <dbReference type="SAM" id="MobiDB-lite"/>
    </source>
</evidence>
<feature type="compositionally biased region" description="Polar residues" evidence="1">
    <location>
        <begin position="129"/>
        <end position="144"/>
    </location>
</feature>
<protein>
    <submittedName>
        <fullName evidence="2">Uncharacterized protein</fullName>
    </submittedName>
</protein>
<evidence type="ECO:0000313" key="2">
    <source>
        <dbReference type="EMBL" id="CAA7061734.1"/>
    </source>
</evidence>
<keyword evidence="3" id="KW-1185">Reference proteome</keyword>
<dbReference type="Proteomes" id="UP000467841">
    <property type="component" value="Unassembled WGS sequence"/>
</dbReference>